<dbReference type="Proteomes" id="UP001497416">
    <property type="component" value="Unassembled WGS sequence"/>
</dbReference>
<evidence type="ECO:0008006" key="4">
    <source>
        <dbReference type="Google" id="ProtNLM"/>
    </source>
</evidence>
<evidence type="ECO:0000313" key="3">
    <source>
        <dbReference type="Proteomes" id="UP001497416"/>
    </source>
</evidence>
<evidence type="ECO:0000313" key="2">
    <source>
        <dbReference type="EMBL" id="CAL2091851.1"/>
    </source>
</evidence>
<accession>A0ABM9P4W1</accession>
<proteinExistence type="predicted"/>
<comment type="caution">
    <text evidence="2">The sequence shown here is derived from an EMBL/GenBank/DDBJ whole genome shotgun (WGS) entry which is preliminary data.</text>
</comment>
<evidence type="ECO:0000256" key="1">
    <source>
        <dbReference type="SAM" id="Phobius"/>
    </source>
</evidence>
<sequence length="71" mass="8103">MKNSYDKLTTEFIETRKVSPFLKLVSFALVLIFLSTPLSQIVPDFLTCNCYEILPNFKGCILVGNLNCFCF</sequence>
<feature type="transmembrane region" description="Helical" evidence="1">
    <location>
        <begin position="21"/>
        <end position="42"/>
    </location>
</feature>
<protein>
    <recommendedName>
        <fullName evidence="4">Late nodulin</fullName>
    </recommendedName>
</protein>
<organism evidence="2 3">
    <name type="scientific">Tenacibaculum platacis</name>
    <dbReference type="NCBI Taxonomy" id="3137852"/>
    <lineage>
        <taxon>Bacteria</taxon>
        <taxon>Pseudomonadati</taxon>
        <taxon>Bacteroidota</taxon>
        <taxon>Flavobacteriia</taxon>
        <taxon>Flavobacteriales</taxon>
        <taxon>Flavobacteriaceae</taxon>
        <taxon>Tenacibaculum</taxon>
    </lineage>
</organism>
<dbReference type="EMBL" id="CAXIXY010000006">
    <property type="protein sequence ID" value="CAL2091851.1"/>
    <property type="molecule type" value="Genomic_DNA"/>
</dbReference>
<keyword evidence="1" id="KW-0812">Transmembrane</keyword>
<gene>
    <name evidence="2" type="ORF">T190607A01A_40297</name>
</gene>
<keyword evidence="1" id="KW-1133">Transmembrane helix</keyword>
<reference evidence="2 3" key="1">
    <citation type="submission" date="2024-05" db="EMBL/GenBank/DDBJ databases">
        <authorList>
            <person name="Duchaud E."/>
        </authorList>
    </citation>
    <scope>NUCLEOTIDE SEQUENCE [LARGE SCALE GENOMIC DNA]</scope>
    <source>
        <strain evidence="2">Ena-SAMPLE-TAB-13-05-2024-13:56:06:370-140302</strain>
    </source>
</reference>
<name>A0ABM9P4W1_9FLAO</name>
<keyword evidence="1" id="KW-0472">Membrane</keyword>
<keyword evidence="3" id="KW-1185">Reference proteome</keyword>